<evidence type="ECO:0000256" key="1">
    <source>
        <dbReference type="ARBA" id="ARBA00022884"/>
    </source>
</evidence>
<dbReference type="Pfam" id="PF00076">
    <property type="entry name" value="RRM_1"/>
    <property type="match status" value="1"/>
</dbReference>
<name>A0A291QV43_9BACT</name>
<evidence type="ECO:0000259" key="2">
    <source>
        <dbReference type="PROSITE" id="PS50102"/>
    </source>
</evidence>
<dbReference type="PROSITE" id="PS50102">
    <property type="entry name" value="RRM"/>
    <property type="match status" value="1"/>
</dbReference>
<dbReference type="SMART" id="SM00360">
    <property type="entry name" value="RRM"/>
    <property type="match status" value="1"/>
</dbReference>
<dbReference type="KEGG" id="cbae:COR50_11940"/>
<sequence>MNIYVGNLSNSTTPEQLEDIFTPFGTVSSVKIIVDGFTKRPKGFAFVEMLDEASAEKAISDLQNTMLNEQVLTVNTARSNGQNASLNRRRY</sequence>
<proteinExistence type="predicted"/>
<organism evidence="3 4">
    <name type="scientific">Chitinophaga caeni</name>
    <dbReference type="NCBI Taxonomy" id="2029983"/>
    <lineage>
        <taxon>Bacteria</taxon>
        <taxon>Pseudomonadati</taxon>
        <taxon>Bacteroidota</taxon>
        <taxon>Chitinophagia</taxon>
        <taxon>Chitinophagales</taxon>
        <taxon>Chitinophagaceae</taxon>
        <taxon>Chitinophaga</taxon>
    </lineage>
</organism>
<protein>
    <submittedName>
        <fullName evidence="3">RNA-binding protein</fullName>
    </submittedName>
</protein>
<reference evidence="3 4" key="1">
    <citation type="submission" date="2017-10" db="EMBL/GenBank/DDBJ databases">
        <title>Paenichitinophaga pekingensis gen. nov., sp. nov., isolated from activated sludge.</title>
        <authorList>
            <person name="Jin D."/>
            <person name="Kong X."/>
            <person name="Deng Y."/>
            <person name="Bai Z."/>
        </authorList>
    </citation>
    <scope>NUCLEOTIDE SEQUENCE [LARGE SCALE GENOMIC DNA]</scope>
    <source>
        <strain evidence="3 4">13</strain>
    </source>
</reference>
<keyword evidence="4" id="KW-1185">Reference proteome</keyword>
<dbReference type="EMBL" id="CP023777">
    <property type="protein sequence ID" value="ATL47816.1"/>
    <property type="molecule type" value="Genomic_DNA"/>
</dbReference>
<dbReference type="GO" id="GO:0003723">
    <property type="term" value="F:RNA binding"/>
    <property type="evidence" value="ECO:0007669"/>
    <property type="project" value="UniProtKB-KW"/>
</dbReference>
<dbReference type="Proteomes" id="UP000220133">
    <property type="component" value="Chromosome"/>
</dbReference>
<dbReference type="InterPro" id="IPR012677">
    <property type="entry name" value="Nucleotide-bd_a/b_plait_sf"/>
</dbReference>
<dbReference type="Gene3D" id="3.30.70.330">
    <property type="match status" value="1"/>
</dbReference>
<keyword evidence="1" id="KW-0694">RNA-binding</keyword>
<dbReference type="InterPro" id="IPR052462">
    <property type="entry name" value="SLIRP/GR-RBP-like"/>
</dbReference>
<dbReference type="PANTHER" id="PTHR48027">
    <property type="entry name" value="HETEROGENEOUS NUCLEAR RIBONUCLEOPROTEIN 87F-RELATED"/>
    <property type="match status" value="1"/>
</dbReference>
<gene>
    <name evidence="3" type="ORF">COR50_11940</name>
</gene>
<evidence type="ECO:0000313" key="4">
    <source>
        <dbReference type="Proteomes" id="UP000220133"/>
    </source>
</evidence>
<dbReference type="InterPro" id="IPR035979">
    <property type="entry name" value="RBD_domain_sf"/>
</dbReference>
<dbReference type="InterPro" id="IPR000504">
    <property type="entry name" value="RRM_dom"/>
</dbReference>
<feature type="domain" description="RRM" evidence="2">
    <location>
        <begin position="1"/>
        <end position="79"/>
    </location>
</feature>
<evidence type="ECO:0000313" key="3">
    <source>
        <dbReference type="EMBL" id="ATL47816.1"/>
    </source>
</evidence>
<accession>A0A291QV43</accession>
<dbReference type="OrthoDB" id="9798855at2"/>
<dbReference type="SUPFAM" id="SSF54928">
    <property type="entry name" value="RNA-binding domain, RBD"/>
    <property type="match status" value="1"/>
</dbReference>
<dbReference type="RefSeq" id="WP_098194193.1">
    <property type="nucleotide sequence ID" value="NZ_CP023777.1"/>
</dbReference>
<dbReference type="AlphaFoldDB" id="A0A291QV43"/>